<evidence type="ECO:0000256" key="1">
    <source>
        <dbReference type="ARBA" id="ARBA00001298"/>
    </source>
</evidence>
<keyword evidence="5" id="KW-0413">Isomerase</keyword>
<evidence type="ECO:0000256" key="5">
    <source>
        <dbReference type="RuleBase" id="RU364069"/>
    </source>
</evidence>
<dbReference type="Proteomes" id="UP001501169">
    <property type="component" value="Unassembled WGS sequence"/>
</dbReference>
<evidence type="ECO:0000256" key="3">
    <source>
        <dbReference type="ARBA" id="ARBA00012098"/>
    </source>
</evidence>
<evidence type="ECO:0000256" key="4">
    <source>
        <dbReference type="ARBA" id="ARBA00019595"/>
    </source>
</evidence>
<gene>
    <name evidence="6" type="primary">rfbC</name>
    <name evidence="6" type="ORF">GCM10009098_02380</name>
</gene>
<dbReference type="Gene3D" id="2.60.120.10">
    <property type="entry name" value="Jelly Rolls"/>
    <property type="match status" value="1"/>
</dbReference>
<dbReference type="SUPFAM" id="SSF51182">
    <property type="entry name" value="RmlC-like cupins"/>
    <property type="match status" value="1"/>
</dbReference>
<comment type="pathway">
    <text evidence="5">Carbohydrate biosynthesis; dTDP-L-rhamnose biosynthesis.</text>
</comment>
<dbReference type="RefSeq" id="WP_226765824.1">
    <property type="nucleotide sequence ID" value="NZ_BAAAEO010000001.1"/>
</dbReference>
<keyword evidence="7" id="KW-1185">Reference proteome</keyword>
<sequence>MNVIAAPLADSLIFEPERFGDQRGFFQENFRVADYRLAGIEDELVQDNWSRSVKGVLRGMHFQHQAPQGKLISVMRGKIYDVAVDVRRHSANFGRWQAVVLSEHKPQQLWLPPGFAHGFLVLSDVADVIYKTSHYYNQADEGAFSCFSAELGISWPDLPYIQSAKDSAAADFHEIFA</sequence>
<dbReference type="EMBL" id="BAAAEO010000001">
    <property type="protein sequence ID" value="GAA0538383.1"/>
    <property type="molecule type" value="Genomic_DNA"/>
</dbReference>
<reference evidence="6 7" key="1">
    <citation type="journal article" date="2019" name="Int. J. Syst. Evol. Microbiol.">
        <title>The Global Catalogue of Microorganisms (GCM) 10K type strain sequencing project: providing services to taxonomists for standard genome sequencing and annotation.</title>
        <authorList>
            <consortium name="The Broad Institute Genomics Platform"/>
            <consortium name="The Broad Institute Genome Sequencing Center for Infectious Disease"/>
            <person name="Wu L."/>
            <person name="Ma J."/>
        </authorList>
    </citation>
    <scope>NUCLEOTIDE SEQUENCE [LARGE SCALE GENOMIC DNA]</scope>
    <source>
        <strain evidence="6 7">JCM 14331</strain>
    </source>
</reference>
<dbReference type="EC" id="5.1.3.13" evidence="3 5"/>
<dbReference type="NCBIfam" id="TIGR01221">
    <property type="entry name" value="rmlC"/>
    <property type="match status" value="1"/>
</dbReference>
<accession>A0ABN1DA50</accession>
<dbReference type="InterPro" id="IPR011051">
    <property type="entry name" value="RmlC_Cupin_sf"/>
</dbReference>
<dbReference type="Pfam" id="PF00908">
    <property type="entry name" value="dTDP_sugar_isom"/>
    <property type="match status" value="1"/>
</dbReference>
<dbReference type="PANTHER" id="PTHR21047:SF2">
    <property type="entry name" value="THYMIDINE DIPHOSPHO-4-KETO-RHAMNOSE 3,5-EPIMERASE"/>
    <property type="match status" value="1"/>
</dbReference>
<proteinExistence type="inferred from homology"/>
<dbReference type="InterPro" id="IPR014710">
    <property type="entry name" value="RmlC-like_jellyroll"/>
</dbReference>
<dbReference type="CDD" id="cd00438">
    <property type="entry name" value="cupin_RmlC"/>
    <property type="match status" value="1"/>
</dbReference>
<evidence type="ECO:0000313" key="6">
    <source>
        <dbReference type="EMBL" id="GAA0538383.1"/>
    </source>
</evidence>
<comment type="caution">
    <text evidence="6">The sequence shown here is derived from an EMBL/GenBank/DDBJ whole genome shotgun (WGS) entry which is preliminary data.</text>
</comment>
<comment type="catalytic activity">
    <reaction evidence="1 5">
        <text>dTDP-4-dehydro-6-deoxy-alpha-D-glucose = dTDP-4-dehydro-beta-L-rhamnose</text>
        <dbReference type="Rhea" id="RHEA:16969"/>
        <dbReference type="ChEBI" id="CHEBI:57649"/>
        <dbReference type="ChEBI" id="CHEBI:62830"/>
        <dbReference type="EC" id="5.1.3.13"/>
    </reaction>
</comment>
<dbReference type="InterPro" id="IPR000888">
    <property type="entry name" value="RmlC-like"/>
</dbReference>
<dbReference type="PANTHER" id="PTHR21047">
    <property type="entry name" value="DTDP-6-DEOXY-D-GLUCOSE-3,5 EPIMERASE"/>
    <property type="match status" value="1"/>
</dbReference>
<comment type="similarity">
    <text evidence="5">Belongs to the dTDP-4-dehydrorhamnose 3,5-epimerase family.</text>
</comment>
<protein>
    <recommendedName>
        <fullName evidence="4 5">dTDP-4-dehydrorhamnose 3,5-epimerase</fullName>
        <ecNumber evidence="3 5">5.1.3.13</ecNumber>
    </recommendedName>
    <alternativeName>
        <fullName evidence="5">Thymidine diphospho-4-keto-rhamnose 3,5-epimerase</fullName>
    </alternativeName>
</protein>
<name>A0ABN1DA50_9GAMM</name>
<organism evidence="6 7">
    <name type="scientific">Rheinheimera aquimaris</name>
    <dbReference type="NCBI Taxonomy" id="412437"/>
    <lineage>
        <taxon>Bacteria</taxon>
        <taxon>Pseudomonadati</taxon>
        <taxon>Pseudomonadota</taxon>
        <taxon>Gammaproteobacteria</taxon>
        <taxon>Chromatiales</taxon>
        <taxon>Chromatiaceae</taxon>
        <taxon>Rheinheimera</taxon>
    </lineage>
</organism>
<comment type="subunit">
    <text evidence="5">Homodimer.</text>
</comment>
<comment type="function">
    <text evidence="2 5">Catalyzes the epimerization of the C3' and C5'positions of dTDP-6-deoxy-D-xylo-4-hexulose, forming dTDP-6-deoxy-L-lyxo-4-hexulose.</text>
</comment>
<evidence type="ECO:0000313" key="7">
    <source>
        <dbReference type="Proteomes" id="UP001501169"/>
    </source>
</evidence>
<evidence type="ECO:0000256" key="2">
    <source>
        <dbReference type="ARBA" id="ARBA00001997"/>
    </source>
</evidence>